<comment type="subcellular location">
    <subcellularLocation>
        <location evidence="3">Cytoplasm</location>
    </subcellularLocation>
</comment>
<feature type="binding site" evidence="3">
    <location>
        <position position="271"/>
    </location>
    <ligand>
        <name>Zn(2+)</name>
        <dbReference type="ChEBI" id="CHEBI:29105"/>
    </ligand>
</feature>
<comment type="caution">
    <text evidence="6">The sequence shown here is derived from an EMBL/GenBank/DDBJ whole genome shotgun (WGS) entry which is preliminary data.</text>
</comment>
<evidence type="ECO:0000259" key="4">
    <source>
        <dbReference type="PROSITE" id="PS50936"/>
    </source>
</evidence>
<dbReference type="Gene3D" id="3.40.50.300">
    <property type="entry name" value="P-loop containing nucleotide triphosphate hydrolases"/>
    <property type="match status" value="1"/>
</dbReference>
<dbReference type="CDD" id="cd01854">
    <property type="entry name" value="YjeQ_EngC"/>
    <property type="match status" value="1"/>
</dbReference>
<feature type="binding site" evidence="3">
    <location>
        <position position="257"/>
    </location>
    <ligand>
        <name>Zn(2+)</name>
        <dbReference type="ChEBI" id="CHEBI:29105"/>
    </ligand>
</feature>
<evidence type="ECO:0000256" key="2">
    <source>
        <dbReference type="ARBA" id="ARBA00023134"/>
    </source>
</evidence>
<evidence type="ECO:0000256" key="1">
    <source>
        <dbReference type="ARBA" id="ARBA00022741"/>
    </source>
</evidence>
<feature type="binding site" evidence="3">
    <location>
        <begin position="124"/>
        <end position="127"/>
    </location>
    <ligand>
        <name>GTP</name>
        <dbReference type="ChEBI" id="CHEBI:37565"/>
    </ligand>
</feature>
<keyword evidence="3" id="KW-0862">Zinc</keyword>
<dbReference type="InterPro" id="IPR027417">
    <property type="entry name" value="P-loop_NTPase"/>
</dbReference>
<feature type="binding site" evidence="3">
    <location>
        <begin position="177"/>
        <end position="185"/>
    </location>
    <ligand>
        <name>GTP</name>
        <dbReference type="ChEBI" id="CHEBI:37565"/>
    </ligand>
</feature>
<dbReference type="SUPFAM" id="SSF52540">
    <property type="entry name" value="P-loop containing nucleoside triphosphate hydrolases"/>
    <property type="match status" value="1"/>
</dbReference>
<feature type="binding site" evidence="3">
    <location>
        <position position="265"/>
    </location>
    <ligand>
        <name>Zn(2+)</name>
        <dbReference type="ChEBI" id="CHEBI:29105"/>
    </ligand>
</feature>
<dbReference type="NCBIfam" id="TIGR00157">
    <property type="entry name" value="ribosome small subunit-dependent GTPase A"/>
    <property type="match status" value="1"/>
</dbReference>
<evidence type="ECO:0000259" key="5">
    <source>
        <dbReference type="PROSITE" id="PS51721"/>
    </source>
</evidence>
<comment type="subunit">
    <text evidence="3">Monomer. Associates with 30S ribosomal subunit, binds 16S rRNA.</text>
</comment>
<evidence type="ECO:0000313" key="7">
    <source>
        <dbReference type="Proteomes" id="UP001170666"/>
    </source>
</evidence>
<dbReference type="HAMAP" id="MF_01820">
    <property type="entry name" value="GTPase_RsgA"/>
    <property type="match status" value="1"/>
</dbReference>
<keyword evidence="7" id="KW-1185">Reference proteome</keyword>
<accession>A0ABT9D214</accession>
<keyword evidence="3" id="KW-0378">Hydrolase</keyword>
<keyword evidence="3" id="KW-0690">Ribosome biogenesis</keyword>
<dbReference type="PANTHER" id="PTHR32120">
    <property type="entry name" value="SMALL RIBOSOMAL SUBUNIT BIOGENESIS GTPASE RSGA"/>
    <property type="match status" value="1"/>
</dbReference>
<keyword evidence="3" id="KW-0963">Cytoplasm</keyword>
<keyword evidence="2 3" id="KW-0342">GTP-binding</keyword>
<dbReference type="InterPro" id="IPR004881">
    <property type="entry name" value="Ribosome_biogen_GTPase_RsgA"/>
</dbReference>
<gene>
    <name evidence="3 6" type="primary">rsgA</name>
    <name evidence="6" type="ORF">OC698_00985</name>
</gene>
<dbReference type="Proteomes" id="UP001170666">
    <property type="component" value="Unassembled WGS sequence"/>
</dbReference>
<reference evidence="6 7" key="1">
    <citation type="journal article" date="2023" name="Int. J. Syst. Evol. Microbiol.">
        <title>The observation of taxonomic boundaries for the 16SrII and 16SrXXV phytoplasmas using genome-based delimitation.</title>
        <authorList>
            <person name="Rodrigues Jardim B."/>
            <person name="Tran-Nguyen L.T.T."/>
            <person name="Gambley C."/>
            <person name="Al-Sadi A.M."/>
            <person name="Al-Subhi A.M."/>
            <person name="Foissac X."/>
            <person name="Salar P."/>
            <person name="Cai H."/>
            <person name="Yang J.Y."/>
            <person name="Davis R."/>
            <person name="Jones L."/>
            <person name="Rodoni B."/>
            <person name="Constable F.E."/>
        </authorList>
    </citation>
    <scope>NUCLEOTIDE SEQUENCE [LARGE SCALE GENOMIC DNA]</scope>
    <source>
        <strain evidence="6">BAWM-BFA-CoWB</strain>
    </source>
</reference>
<keyword evidence="1 3" id="KW-0547">Nucleotide-binding</keyword>
<dbReference type="PROSITE" id="PS51721">
    <property type="entry name" value="G_CP"/>
    <property type="match status" value="1"/>
</dbReference>
<dbReference type="Pfam" id="PF03193">
    <property type="entry name" value="RsgA_GTPase"/>
    <property type="match status" value="1"/>
</dbReference>
<evidence type="ECO:0000313" key="6">
    <source>
        <dbReference type="EMBL" id="MDO8057274.1"/>
    </source>
</evidence>
<dbReference type="RefSeq" id="WP_304512877.1">
    <property type="nucleotide sequence ID" value="NZ_JAOSIT010000007.1"/>
</dbReference>
<feature type="domain" description="CP-type G" evidence="5">
    <location>
        <begin position="75"/>
        <end position="233"/>
    </location>
</feature>
<dbReference type="InterPro" id="IPR010914">
    <property type="entry name" value="RsgA_GTPase_dom"/>
</dbReference>
<organism evidence="6 7">
    <name type="scientific">Candidatus Phytoplasma gossypii</name>
    <dbReference type="NCBI Taxonomy" id="2982629"/>
    <lineage>
        <taxon>Bacteria</taxon>
        <taxon>Bacillati</taxon>
        <taxon>Mycoplasmatota</taxon>
        <taxon>Mollicutes</taxon>
        <taxon>Acholeplasmatales</taxon>
        <taxon>Acholeplasmataceae</taxon>
        <taxon>Candidatus Phytoplasma</taxon>
        <taxon>16SrII (Peanut WB group)</taxon>
    </lineage>
</organism>
<feature type="binding site" evidence="3">
    <location>
        <position position="263"/>
    </location>
    <ligand>
        <name>Zn(2+)</name>
        <dbReference type="ChEBI" id="CHEBI:29105"/>
    </ligand>
</feature>
<sequence>MYKGIVVKNLINKYVILDLSQKKTIIAQPKGKIKDFNQKNITTKSLYHCPIKIGDIVEYEFKYNNFFIINIQTRKNELERPHIVNIDQVLLIFSLTEPKIDFKLLDKFLIILQRLNIKIILIFTKKDLINQEQFQYIKNQLSYYEKWYSVIYINAKQKNNITYIIEQLKNKITIMAGQTGVGKSTLFNNLTSLKVKTQPISIRSFKGKHTTTSSQLYICHQGYLADTPGFSKLTLSNLKTNEIKNFYPDFNSISEQCFFGNNCLHIEEKKCKIIENYQKGLITKSRYLNYLFLVKQNKNKNNTN</sequence>
<name>A0ABT9D214_9MOLU</name>
<comment type="similarity">
    <text evidence="3">Belongs to the TRAFAC class YlqF/YawG GTPase family. RsgA subfamily.</text>
</comment>
<keyword evidence="3" id="KW-0699">rRNA-binding</keyword>
<keyword evidence="3" id="KW-0479">Metal-binding</keyword>
<protein>
    <recommendedName>
        <fullName evidence="3">Small ribosomal subunit biogenesis GTPase RsgA</fullName>
        <ecNumber evidence="3">3.6.1.-</ecNumber>
    </recommendedName>
</protein>
<dbReference type="EMBL" id="JAOSIT010000007">
    <property type="protein sequence ID" value="MDO8057274.1"/>
    <property type="molecule type" value="Genomic_DNA"/>
</dbReference>
<dbReference type="PROSITE" id="PS50936">
    <property type="entry name" value="ENGC_GTPASE"/>
    <property type="match status" value="1"/>
</dbReference>
<comment type="function">
    <text evidence="3">One of several proteins that assist in the late maturation steps of the functional core of the 30S ribosomal subunit. Helps release RbfA from mature subunits. May play a role in the assembly of ribosomal proteins into the subunit. Circularly permuted GTPase that catalyzes slow GTP hydrolysis, GTPase activity is stimulated by the 30S ribosomal subunit.</text>
</comment>
<evidence type="ECO:0000256" key="3">
    <source>
        <dbReference type="HAMAP-Rule" id="MF_01820"/>
    </source>
</evidence>
<dbReference type="EC" id="3.6.1.-" evidence="3"/>
<dbReference type="InterPro" id="IPR030378">
    <property type="entry name" value="G_CP_dom"/>
</dbReference>
<feature type="domain" description="EngC GTPase" evidence="4">
    <location>
        <begin position="84"/>
        <end position="231"/>
    </location>
</feature>
<keyword evidence="3" id="KW-0694">RNA-binding</keyword>
<dbReference type="Gene3D" id="1.10.40.50">
    <property type="entry name" value="Probable gtpase engc, domain 3"/>
    <property type="match status" value="1"/>
</dbReference>
<comment type="cofactor">
    <cofactor evidence="3">
        <name>Zn(2+)</name>
        <dbReference type="ChEBI" id="CHEBI:29105"/>
    </cofactor>
    <text evidence="3">Binds 1 zinc ion per subunit.</text>
</comment>
<dbReference type="PANTHER" id="PTHR32120:SF11">
    <property type="entry name" value="SMALL RIBOSOMAL SUBUNIT BIOGENESIS GTPASE RSGA 1, MITOCHONDRIAL-RELATED"/>
    <property type="match status" value="1"/>
</dbReference>
<proteinExistence type="inferred from homology"/>